<keyword evidence="1" id="KW-0677">Repeat</keyword>
<dbReference type="Pfam" id="PF14432">
    <property type="entry name" value="DYW_deaminase"/>
    <property type="match status" value="1"/>
</dbReference>
<evidence type="ECO:0000259" key="3">
    <source>
        <dbReference type="Pfam" id="PF14432"/>
    </source>
</evidence>
<dbReference type="Pfam" id="PF20431">
    <property type="entry name" value="E_motif"/>
    <property type="match status" value="1"/>
</dbReference>
<comment type="caution">
    <text evidence="4">The sequence shown here is derived from an EMBL/GenBank/DDBJ whole genome shotgun (WGS) entry which is preliminary data.</text>
</comment>
<dbReference type="AlphaFoldDB" id="A0A0K9NTV2"/>
<name>A0A0K9NTV2_ZOSMR</name>
<dbReference type="GO" id="GO:0003723">
    <property type="term" value="F:RNA binding"/>
    <property type="evidence" value="ECO:0000318"/>
    <property type="project" value="GO_Central"/>
</dbReference>
<feature type="domain" description="DYW" evidence="3">
    <location>
        <begin position="467"/>
        <end position="566"/>
    </location>
</feature>
<evidence type="ECO:0000256" key="1">
    <source>
        <dbReference type="ARBA" id="ARBA00022737"/>
    </source>
</evidence>
<dbReference type="PANTHER" id="PTHR47926">
    <property type="entry name" value="PENTATRICOPEPTIDE REPEAT-CONTAINING PROTEIN"/>
    <property type="match status" value="1"/>
</dbReference>
<evidence type="ECO:0000313" key="5">
    <source>
        <dbReference type="Proteomes" id="UP000036987"/>
    </source>
</evidence>
<dbReference type="InterPro" id="IPR046960">
    <property type="entry name" value="PPR_At4g14850-like_plant"/>
</dbReference>
<dbReference type="OMA" id="VSIWNAM"/>
<dbReference type="InterPro" id="IPR002885">
    <property type="entry name" value="PPR_rpt"/>
</dbReference>
<dbReference type="InterPro" id="IPR011990">
    <property type="entry name" value="TPR-like_helical_dom_sf"/>
</dbReference>
<dbReference type="NCBIfam" id="TIGR00756">
    <property type="entry name" value="PPR"/>
    <property type="match status" value="3"/>
</dbReference>
<dbReference type="Pfam" id="PF13041">
    <property type="entry name" value="PPR_2"/>
    <property type="match status" value="2"/>
</dbReference>
<sequence length="566" mass="63966">MHSLKRFGPRTWAQCNSMIKAFIIKGSPQKAVHGYKAILLHGTFKPDHRTLSLILEACKVSEDIILATALHSRAFRTGFGSHLCVANLLFSVYLTCSCLSEAHKLFDEMPEWCIDDPFFANLMISGYFRIGRGETATMLFRKMSVRDIVTWNSMISGHVKNLQPQIAIELFGEMVAMGFEPDGFTFSTVLSACARVGSLHHGEWLHCLMSAAKSRVEMNYILNAALIDMYSKCGRVEKSLRIFQLVPRLHVSIWNSMISGLAINGHGSHALKLFDEMEKEQIVPDQVTFVSLLNGCSHCGLVEEGRWVFDVMQRIYNLKPLVEHYGSLVDLLTRAGQLEEAYSTIKSMPMEPDLIIWRTLLSGCRIHQQQPQLAEIAASKISGHGGSGSGDYVLLSNIYSLLDRRRSAEMIWETMRKKKVRKEHGLSWVEIDGRIFNFKSGGLRSHPDSKAISHVLSCLMEKLKAAGFVPVTSMVVMDVLEEEKEENLNGHSERLAVAYIVSKTTTMARDDHEGKEIRVSKNLRTCVDCHCWLKMVSTVLSRVIIVRDRVRFHRFENGRCSCGDYW</sequence>
<feature type="repeat" description="PPR" evidence="2">
    <location>
        <begin position="285"/>
        <end position="315"/>
    </location>
</feature>
<protein>
    <submittedName>
        <fullName evidence="4">Pentatricopeptide repeat-containing protein</fullName>
    </submittedName>
</protein>
<proteinExistence type="predicted"/>
<reference evidence="5" key="1">
    <citation type="journal article" date="2016" name="Nature">
        <title>The genome of the seagrass Zostera marina reveals angiosperm adaptation to the sea.</title>
        <authorList>
            <person name="Olsen J.L."/>
            <person name="Rouze P."/>
            <person name="Verhelst B."/>
            <person name="Lin Y.-C."/>
            <person name="Bayer T."/>
            <person name="Collen J."/>
            <person name="Dattolo E."/>
            <person name="De Paoli E."/>
            <person name="Dittami S."/>
            <person name="Maumus F."/>
            <person name="Michel G."/>
            <person name="Kersting A."/>
            <person name="Lauritano C."/>
            <person name="Lohaus R."/>
            <person name="Toepel M."/>
            <person name="Tonon T."/>
            <person name="Vanneste K."/>
            <person name="Amirebrahimi M."/>
            <person name="Brakel J."/>
            <person name="Bostroem C."/>
            <person name="Chovatia M."/>
            <person name="Grimwood J."/>
            <person name="Jenkins J.W."/>
            <person name="Jueterbock A."/>
            <person name="Mraz A."/>
            <person name="Stam W.T."/>
            <person name="Tice H."/>
            <person name="Bornberg-Bauer E."/>
            <person name="Green P.J."/>
            <person name="Pearson G.A."/>
            <person name="Procaccini G."/>
            <person name="Duarte C.M."/>
            <person name="Schmutz J."/>
            <person name="Reusch T.B.H."/>
            <person name="Van de Peer Y."/>
        </authorList>
    </citation>
    <scope>NUCLEOTIDE SEQUENCE [LARGE SCALE GENOMIC DNA]</scope>
    <source>
        <strain evidence="5">cv. Finnish</strain>
    </source>
</reference>
<gene>
    <name evidence="4" type="ORF">ZOSMA_69G00830</name>
</gene>
<feature type="repeat" description="PPR" evidence="2">
    <location>
        <begin position="250"/>
        <end position="284"/>
    </location>
</feature>
<feature type="repeat" description="PPR" evidence="2">
    <location>
        <begin position="147"/>
        <end position="181"/>
    </location>
</feature>
<dbReference type="PANTHER" id="PTHR47926:SF360">
    <property type="entry name" value="PENTATRICOPEPTIDE REPEAT-CONTAINING PROTEIN"/>
    <property type="match status" value="1"/>
</dbReference>
<keyword evidence="5" id="KW-1185">Reference proteome</keyword>
<dbReference type="PROSITE" id="PS51375">
    <property type="entry name" value="PPR"/>
    <property type="match status" value="3"/>
</dbReference>
<dbReference type="GO" id="GO:0008270">
    <property type="term" value="F:zinc ion binding"/>
    <property type="evidence" value="ECO:0007669"/>
    <property type="project" value="InterPro"/>
</dbReference>
<dbReference type="OrthoDB" id="185373at2759"/>
<dbReference type="InterPro" id="IPR046848">
    <property type="entry name" value="E_motif"/>
</dbReference>
<dbReference type="Proteomes" id="UP000036987">
    <property type="component" value="Unassembled WGS sequence"/>
</dbReference>
<accession>A0A0K9NTV2</accession>
<dbReference type="EMBL" id="LFYR01001802">
    <property type="protein sequence ID" value="KMZ59385.1"/>
    <property type="molecule type" value="Genomic_DNA"/>
</dbReference>
<dbReference type="FunFam" id="1.25.40.10:FF:000242">
    <property type="entry name" value="Pentatricopeptide repeat-containing protein"/>
    <property type="match status" value="1"/>
</dbReference>
<dbReference type="GO" id="GO:0009451">
    <property type="term" value="P:RNA modification"/>
    <property type="evidence" value="ECO:0000318"/>
    <property type="project" value="GO_Central"/>
</dbReference>
<organism evidence="4 5">
    <name type="scientific">Zostera marina</name>
    <name type="common">Eelgrass</name>
    <dbReference type="NCBI Taxonomy" id="29655"/>
    <lineage>
        <taxon>Eukaryota</taxon>
        <taxon>Viridiplantae</taxon>
        <taxon>Streptophyta</taxon>
        <taxon>Embryophyta</taxon>
        <taxon>Tracheophyta</taxon>
        <taxon>Spermatophyta</taxon>
        <taxon>Magnoliopsida</taxon>
        <taxon>Liliopsida</taxon>
        <taxon>Zosteraceae</taxon>
        <taxon>Zostera</taxon>
    </lineage>
</organism>
<dbReference type="Pfam" id="PF01535">
    <property type="entry name" value="PPR"/>
    <property type="match status" value="3"/>
</dbReference>
<dbReference type="InterPro" id="IPR032867">
    <property type="entry name" value="DYW_dom"/>
</dbReference>
<dbReference type="Gene3D" id="1.25.40.10">
    <property type="entry name" value="Tetratricopeptide repeat domain"/>
    <property type="match status" value="2"/>
</dbReference>
<evidence type="ECO:0000313" key="4">
    <source>
        <dbReference type="EMBL" id="KMZ59385.1"/>
    </source>
</evidence>
<evidence type="ECO:0000256" key="2">
    <source>
        <dbReference type="PROSITE-ProRule" id="PRU00708"/>
    </source>
</evidence>